<evidence type="ECO:0000313" key="2">
    <source>
        <dbReference type="EMBL" id="PRQ22824.1"/>
    </source>
</evidence>
<dbReference type="AlphaFoldDB" id="A0A2P6PLK8"/>
<proteinExistence type="predicted"/>
<feature type="coiled-coil region" evidence="1">
    <location>
        <begin position="243"/>
        <end position="284"/>
    </location>
</feature>
<name>A0A2P6PLK8_ROSCH</name>
<protein>
    <submittedName>
        <fullName evidence="2">Putative transposase, Ptta/En/Spm, plant</fullName>
    </submittedName>
</protein>
<evidence type="ECO:0000313" key="3">
    <source>
        <dbReference type="Proteomes" id="UP000238479"/>
    </source>
</evidence>
<dbReference type="Gramene" id="PRQ22824">
    <property type="protein sequence ID" value="PRQ22824"/>
    <property type="gene ID" value="RchiOBHm_Chr6g0254441"/>
</dbReference>
<dbReference type="PANTHER" id="PTHR33144">
    <property type="entry name" value="OS10G0409366 PROTEIN-RELATED"/>
    <property type="match status" value="1"/>
</dbReference>
<keyword evidence="3" id="KW-1185">Reference proteome</keyword>
<dbReference type="InterPro" id="IPR004252">
    <property type="entry name" value="Probable_transposase_24"/>
</dbReference>
<gene>
    <name evidence="2" type="ORF">RchiOBHm_Chr6g0254441</name>
</gene>
<dbReference type="Proteomes" id="UP000238479">
    <property type="component" value="Chromosome 6"/>
</dbReference>
<dbReference type="EMBL" id="PDCK01000044">
    <property type="protein sequence ID" value="PRQ22824.1"/>
    <property type="molecule type" value="Genomic_DNA"/>
</dbReference>
<evidence type="ECO:0000256" key="1">
    <source>
        <dbReference type="SAM" id="Coils"/>
    </source>
</evidence>
<dbReference type="Pfam" id="PF03004">
    <property type="entry name" value="Transposase_24"/>
    <property type="match status" value="1"/>
</dbReference>
<dbReference type="PANTHER" id="PTHR33144:SF25">
    <property type="entry name" value="DUF4216 DOMAIN-CONTAINING PROTEIN"/>
    <property type="match status" value="1"/>
</dbReference>
<accession>A0A2P6PLK8</accession>
<organism evidence="2 3">
    <name type="scientific">Rosa chinensis</name>
    <name type="common">China rose</name>
    <dbReference type="NCBI Taxonomy" id="74649"/>
    <lineage>
        <taxon>Eukaryota</taxon>
        <taxon>Viridiplantae</taxon>
        <taxon>Streptophyta</taxon>
        <taxon>Embryophyta</taxon>
        <taxon>Tracheophyta</taxon>
        <taxon>Spermatophyta</taxon>
        <taxon>Magnoliopsida</taxon>
        <taxon>eudicotyledons</taxon>
        <taxon>Gunneridae</taxon>
        <taxon>Pentapetalae</taxon>
        <taxon>rosids</taxon>
        <taxon>fabids</taxon>
        <taxon>Rosales</taxon>
        <taxon>Rosaceae</taxon>
        <taxon>Rosoideae</taxon>
        <taxon>Rosoideae incertae sedis</taxon>
        <taxon>Rosa</taxon>
    </lineage>
</organism>
<reference evidence="2 3" key="1">
    <citation type="journal article" date="2018" name="Nat. Genet.">
        <title>The Rosa genome provides new insights in the design of modern roses.</title>
        <authorList>
            <person name="Bendahmane M."/>
        </authorList>
    </citation>
    <scope>NUCLEOTIDE SEQUENCE [LARGE SCALE GENOMIC DNA]</scope>
    <source>
        <strain evidence="3">cv. Old Blush</strain>
    </source>
</reference>
<keyword evidence="1" id="KW-0175">Coiled coil</keyword>
<comment type="caution">
    <text evidence="2">The sequence shown here is derived from an EMBL/GenBank/DDBJ whole genome shotgun (WGS) entry which is preliminary data.</text>
</comment>
<sequence>MGPGRGLEKSRNTGVKIRLTLVLMALRRCCLTGLGSRLHQLKLLQGSQGTRRVESAWAEIKAKIDWSESQTLTIMKRIQKVVKKKLNARWRKHKHKLYVDYYMEDKGHAERFVCPDGDVNQLQWRALVLHWDKFGEKKSVTTKKNRSQLKVAANTGTKTFAQIRYEWELANEGKEIDRFTFWRLIHSKPNKDCTGTVPINDEVEKIFQFGPKTYNAVRGYVLEVEWVDVPGIQTAKPTVSCNVASLQSELEASLAEITRLTEEVAKKEEQLQAVQTQLNSIETRIGNPLHGIISAGPDTIKKLIATLSDIAEKQPQSIQEM</sequence>
<dbReference type="STRING" id="74649.A0A2P6PLK8"/>